<evidence type="ECO:0000256" key="3">
    <source>
        <dbReference type="ARBA" id="ARBA00022729"/>
    </source>
</evidence>
<dbReference type="PROSITE" id="PS50240">
    <property type="entry name" value="TRYPSIN_DOM"/>
    <property type="match status" value="1"/>
</dbReference>
<dbReference type="InterPro" id="IPR001314">
    <property type="entry name" value="Peptidase_S1A"/>
</dbReference>
<gene>
    <name evidence="9" type="ORF">XAT740_LOCUS36817</name>
</gene>
<name>A0A815PK25_ADIRI</name>
<keyword evidence="6" id="KW-0378">Hydrolase</keyword>
<dbReference type="PANTHER" id="PTHR24252:SF7">
    <property type="entry name" value="HYALIN"/>
    <property type="match status" value="1"/>
</dbReference>
<dbReference type="Proteomes" id="UP000663828">
    <property type="component" value="Unassembled WGS sequence"/>
</dbReference>
<keyword evidence="10" id="KW-1185">Reference proteome</keyword>
<evidence type="ECO:0000256" key="2">
    <source>
        <dbReference type="ARBA" id="ARBA00022525"/>
    </source>
</evidence>
<evidence type="ECO:0000256" key="5">
    <source>
        <dbReference type="ARBA" id="ARBA00023180"/>
    </source>
</evidence>
<keyword evidence="2" id="KW-0964">Secreted</keyword>
<dbReference type="CDD" id="cd00190">
    <property type="entry name" value="Tryp_SPc"/>
    <property type="match status" value="1"/>
</dbReference>
<dbReference type="Pfam" id="PF00089">
    <property type="entry name" value="Trypsin"/>
    <property type="match status" value="1"/>
</dbReference>
<dbReference type="SUPFAM" id="SSF50494">
    <property type="entry name" value="Trypsin-like serine proteases"/>
    <property type="match status" value="1"/>
</dbReference>
<keyword evidence="6" id="KW-0645">Protease</keyword>
<dbReference type="GO" id="GO:0005576">
    <property type="term" value="C:extracellular region"/>
    <property type="evidence" value="ECO:0007669"/>
    <property type="project" value="UniProtKB-SubCell"/>
</dbReference>
<keyword evidence="6" id="KW-0720">Serine protease</keyword>
<feature type="signal peptide" evidence="7">
    <location>
        <begin position="1"/>
        <end position="20"/>
    </location>
</feature>
<dbReference type="PROSITE" id="PS00134">
    <property type="entry name" value="TRYPSIN_HIS"/>
    <property type="match status" value="1"/>
</dbReference>
<organism evidence="9 10">
    <name type="scientific">Adineta ricciae</name>
    <name type="common">Rotifer</name>
    <dbReference type="NCBI Taxonomy" id="249248"/>
    <lineage>
        <taxon>Eukaryota</taxon>
        <taxon>Metazoa</taxon>
        <taxon>Spiralia</taxon>
        <taxon>Gnathifera</taxon>
        <taxon>Rotifera</taxon>
        <taxon>Eurotatoria</taxon>
        <taxon>Bdelloidea</taxon>
        <taxon>Adinetida</taxon>
        <taxon>Adinetidae</taxon>
        <taxon>Adineta</taxon>
    </lineage>
</organism>
<dbReference type="AlphaFoldDB" id="A0A815PK25"/>
<dbReference type="InterPro" id="IPR009003">
    <property type="entry name" value="Peptidase_S1_PA"/>
</dbReference>
<comment type="caution">
    <text evidence="9">The sequence shown here is derived from an EMBL/GenBank/DDBJ whole genome shotgun (WGS) entry which is preliminary data.</text>
</comment>
<keyword evidence="3 7" id="KW-0732">Signal</keyword>
<evidence type="ECO:0000313" key="10">
    <source>
        <dbReference type="Proteomes" id="UP000663828"/>
    </source>
</evidence>
<evidence type="ECO:0000256" key="7">
    <source>
        <dbReference type="SAM" id="SignalP"/>
    </source>
</evidence>
<feature type="domain" description="Peptidase S1" evidence="8">
    <location>
        <begin position="159"/>
        <end position="396"/>
    </location>
</feature>
<evidence type="ECO:0000256" key="4">
    <source>
        <dbReference type="ARBA" id="ARBA00023157"/>
    </source>
</evidence>
<dbReference type="PROSITE" id="PS00135">
    <property type="entry name" value="TRYPSIN_SER"/>
    <property type="match status" value="1"/>
</dbReference>
<dbReference type="Gene3D" id="2.40.10.10">
    <property type="entry name" value="Trypsin-like serine proteases"/>
    <property type="match status" value="1"/>
</dbReference>
<accession>A0A815PK25</accession>
<dbReference type="InterPro" id="IPR025155">
    <property type="entry name" value="WxxW_domain"/>
</dbReference>
<dbReference type="PANTHER" id="PTHR24252">
    <property type="entry name" value="ACROSIN-RELATED"/>
    <property type="match status" value="1"/>
</dbReference>
<keyword evidence="5" id="KW-0325">Glycoprotein</keyword>
<evidence type="ECO:0000256" key="6">
    <source>
        <dbReference type="RuleBase" id="RU363034"/>
    </source>
</evidence>
<sequence length="399" mass="44623">MVLFFSTIFFLVGNLVFVSAIPSVSFFYPKNLSVSSCTNTHSWTKWFNSGKPNTDKDFDQESLSIIQAKYGRDICAKPQGVQARTVTALQTDVNYSASWKTMNGIISAFVSQTAGVDFQIRFCCPNTGFVTTTVSPPKPIDDKTCGRPTIKPSVGLTRIFGGSYAVPHSWPWQVLYEEIKSCDTNKFCVDTCGGTLIDPYHVLTAAHCVHGKDLSKIFITVGIHNRQKNEADTRQQRQLDAIFRHPDWNNNTLENDLVILRLNAPVQLNDYVQTACLPGPDPRPNSNVILIGWGSERIGGLLSDELKQTQVLVIDNCDKYWDHFDEDNQICVRHMISGDSACDGDSGSPLLQEYNNQWIVQGVASYIDDCKTNGNFLPNVYIKVSAYLAWIHSVIHQKH</sequence>
<evidence type="ECO:0000259" key="8">
    <source>
        <dbReference type="PROSITE" id="PS50240"/>
    </source>
</evidence>
<feature type="chain" id="PRO_5032418331" description="Peptidase S1 domain-containing protein" evidence="7">
    <location>
        <begin position="21"/>
        <end position="399"/>
    </location>
</feature>
<dbReference type="GO" id="GO:0006508">
    <property type="term" value="P:proteolysis"/>
    <property type="evidence" value="ECO:0007669"/>
    <property type="project" value="UniProtKB-KW"/>
</dbReference>
<dbReference type="InterPro" id="IPR043504">
    <property type="entry name" value="Peptidase_S1_PA_chymotrypsin"/>
</dbReference>
<dbReference type="Pfam" id="PF13330">
    <property type="entry name" value="Mucin2_WxxW"/>
    <property type="match status" value="1"/>
</dbReference>
<dbReference type="FunFam" id="2.40.10.10:FF:000005">
    <property type="entry name" value="Serine protease 37"/>
    <property type="match status" value="1"/>
</dbReference>
<dbReference type="InterPro" id="IPR001254">
    <property type="entry name" value="Trypsin_dom"/>
</dbReference>
<comment type="subcellular location">
    <subcellularLocation>
        <location evidence="1">Secreted</location>
    </subcellularLocation>
</comment>
<evidence type="ECO:0000256" key="1">
    <source>
        <dbReference type="ARBA" id="ARBA00004613"/>
    </source>
</evidence>
<dbReference type="InterPro" id="IPR033116">
    <property type="entry name" value="TRYPSIN_SER"/>
</dbReference>
<protein>
    <recommendedName>
        <fullName evidence="8">Peptidase S1 domain-containing protein</fullName>
    </recommendedName>
</protein>
<keyword evidence="4" id="KW-1015">Disulfide bond</keyword>
<dbReference type="InterPro" id="IPR018114">
    <property type="entry name" value="TRYPSIN_HIS"/>
</dbReference>
<dbReference type="SMART" id="SM00020">
    <property type="entry name" value="Tryp_SPc"/>
    <property type="match status" value="1"/>
</dbReference>
<dbReference type="GO" id="GO:0004252">
    <property type="term" value="F:serine-type endopeptidase activity"/>
    <property type="evidence" value="ECO:0007669"/>
    <property type="project" value="InterPro"/>
</dbReference>
<dbReference type="PRINTS" id="PR00722">
    <property type="entry name" value="CHYMOTRYPSIN"/>
</dbReference>
<dbReference type="EMBL" id="CAJNOR010003813">
    <property type="protein sequence ID" value="CAF1449975.1"/>
    <property type="molecule type" value="Genomic_DNA"/>
</dbReference>
<reference evidence="9" key="1">
    <citation type="submission" date="2021-02" db="EMBL/GenBank/DDBJ databases">
        <authorList>
            <person name="Nowell W R."/>
        </authorList>
    </citation>
    <scope>NUCLEOTIDE SEQUENCE</scope>
</reference>
<evidence type="ECO:0000313" key="9">
    <source>
        <dbReference type="EMBL" id="CAF1449975.1"/>
    </source>
</evidence>
<proteinExistence type="predicted"/>